<comment type="similarity">
    <text evidence="2">Belongs to the SusD family.</text>
</comment>
<evidence type="ECO:0008006" key="10">
    <source>
        <dbReference type="Google" id="ProtNLM"/>
    </source>
</evidence>
<name>A0ABU3GUZ3_9SPHI</name>
<dbReference type="SUPFAM" id="SSF48452">
    <property type="entry name" value="TPR-like"/>
    <property type="match status" value="1"/>
</dbReference>
<feature type="domain" description="SusD-like N-terminal" evidence="7">
    <location>
        <begin position="91"/>
        <end position="228"/>
    </location>
</feature>
<comment type="caution">
    <text evidence="8">The sequence shown here is derived from an EMBL/GenBank/DDBJ whole genome shotgun (WGS) entry which is preliminary data.</text>
</comment>
<organism evidence="8 9">
    <name type="scientific">Mucilaginibacter terrae</name>
    <dbReference type="NCBI Taxonomy" id="1955052"/>
    <lineage>
        <taxon>Bacteria</taxon>
        <taxon>Pseudomonadati</taxon>
        <taxon>Bacteroidota</taxon>
        <taxon>Sphingobacteriia</taxon>
        <taxon>Sphingobacteriales</taxon>
        <taxon>Sphingobacteriaceae</taxon>
        <taxon>Mucilaginibacter</taxon>
    </lineage>
</organism>
<keyword evidence="9" id="KW-1185">Reference proteome</keyword>
<keyword evidence="3" id="KW-0732">Signal</keyword>
<evidence type="ECO:0000256" key="5">
    <source>
        <dbReference type="ARBA" id="ARBA00023237"/>
    </source>
</evidence>
<sequence length="466" mass="52136">MKTKYNLLFLMAIVLGSCQKYVDIKTQGQLVPGEISNYRYLLNNTAVYEFGPQLGDIASDDVQLMDGSTQQLALVPDSYRYWRTSYTWQADPFPLGSFQTDNNWNGMYNTITYSNIIIGEVPASTGGSEAEKAALIAEAKVHRADAYLMLMNTYSKPYNAATASSDLGVPLVLVQTTVQPLNRPSSQTVYDQIIADLKQAIPALPVAQLFNTLPSKASAYAELARCYLYMNNYAAANTYADSALALRSTLNDLSTITTISTTTYPIRRSDPEVLLSKVAVGGISAFTPIGLRLSDELLALLGTRDQRYTLFTTDPTIVSTAYVPAGGRFFYKDRAINEPRNIGPSVPEMMLIKAEYFARNNDVGNALLWVNNLRRKRFKTADYVALTAANASDALKVVIEERRREFFCRMLRWWDMRRLNGEGQFQRTYTRTFGGTTYSLAPGSNRYVFSIPVYQIQLNPEIQQNP</sequence>
<evidence type="ECO:0000256" key="1">
    <source>
        <dbReference type="ARBA" id="ARBA00004442"/>
    </source>
</evidence>
<dbReference type="EMBL" id="JAVLVU010000001">
    <property type="protein sequence ID" value="MDT3403593.1"/>
    <property type="molecule type" value="Genomic_DNA"/>
</dbReference>
<feature type="domain" description="RagB/SusD" evidence="6">
    <location>
        <begin position="348"/>
        <end position="466"/>
    </location>
</feature>
<dbReference type="Proteomes" id="UP001258315">
    <property type="component" value="Unassembled WGS sequence"/>
</dbReference>
<dbReference type="Pfam" id="PF07980">
    <property type="entry name" value="SusD_RagB"/>
    <property type="match status" value="1"/>
</dbReference>
<evidence type="ECO:0000256" key="3">
    <source>
        <dbReference type="ARBA" id="ARBA00022729"/>
    </source>
</evidence>
<dbReference type="RefSeq" id="WP_311950706.1">
    <property type="nucleotide sequence ID" value="NZ_JAVLVU010000001.1"/>
</dbReference>
<dbReference type="Pfam" id="PF14322">
    <property type="entry name" value="SusD-like_3"/>
    <property type="match status" value="1"/>
</dbReference>
<protein>
    <recommendedName>
        <fullName evidence="10">RagB/SusD family nutrient uptake outer membrane protein</fullName>
    </recommendedName>
</protein>
<keyword evidence="5" id="KW-0998">Cell outer membrane</keyword>
<accession>A0ABU3GUZ3</accession>
<reference evidence="9" key="1">
    <citation type="submission" date="2023-07" db="EMBL/GenBank/DDBJ databases">
        <title>Functional and genomic diversity of the sorghum phyllosphere microbiome.</title>
        <authorList>
            <person name="Shade A."/>
        </authorList>
    </citation>
    <scope>NUCLEOTIDE SEQUENCE [LARGE SCALE GENOMIC DNA]</scope>
    <source>
        <strain evidence="9">SORGH_AS_0422</strain>
    </source>
</reference>
<evidence type="ECO:0000313" key="8">
    <source>
        <dbReference type="EMBL" id="MDT3403593.1"/>
    </source>
</evidence>
<evidence type="ECO:0000256" key="2">
    <source>
        <dbReference type="ARBA" id="ARBA00006275"/>
    </source>
</evidence>
<dbReference type="InterPro" id="IPR011990">
    <property type="entry name" value="TPR-like_helical_dom_sf"/>
</dbReference>
<evidence type="ECO:0000256" key="4">
    <source>
        <dbReference type="ARBA" id="ARBA00023136"/>
    </source>
</evidence>
<dbReference type="InterPro" id="IPR033985">
    <property type="entry name" value="SusD-like_N"/>
</dbReference>
<dbReference type="PROSITE" id="PS51257">
    <property type="entry name" value="PROKAR_LIPOPROTEIN"/>
    <property type="match status" value="1"/>
</dbReference>
<evidence type="ECO:0000313" key="9">
    <source>
        <dbReference type="Proteomes" id="UP001258315"/>
    </source>
</evidence>
<gene>
    <name evidence="8" type="ORF">QE417_002665</name>
</gene>
<proteinExistence type="inferred from homology"/>
<comment type="subcellular location">
    <subcellularLocation>
        <location evidence="1">Cell outer membrane</location>
    </subcellularLocation>
</comment>
<dbReference type="InterPro" id="IPR012944">
    <property type="entry name" value="SusD_RagB_dom"/>
</dbReference>
<dbReference type="Gene3D" id="1.25.40.390">
    <property type="match status" value="2"/>
</dbReference>
<keyword evidence="4" id="KW-0472">Membrane</keyword>
<evidence type="ECO:0000259" key="6">
    <source>
        <dbReference type="Pfam" id="PF07980"/>
    </source>
</evidence>
<evidence type="ECO:0000259" key="7">
    <source>
        <dbReference type="Pfam" id="PF14322"/>
    </source>
</evidence>